<organism evidence="1 2">
    <name type="scientific">Aristaeella hokkaidonensis</name>
    <dbReference type="NCBI Taxonomy" id="3046382"/>
    <lineage>
        <taxon>Bacteria</taxon>
        <taxon>Bacillati</taxon>
        <taxon>Bacillota</taxon>
        <taxon>Clostridia</taxon>
        <taxon>Eubacteriales</taxon>
        <taxon>Aristaeellaceae</taxon>
        <taxon>Aristaeella</taxon>
    </lineage>
</organism>
<dbReference type="EMBL" id="CP068393">
    <property type="protein sequence ID" value="QUC68051.1"/>
    <property type="molecule type" value="Genomic_DNA"/>
</dbReference>
<name>A0AC61NBQ9_9FIRM</name>
<keyword evidence="2" id="KW-1185">Reference proteome</keyword>
<evidence type="ECO:0000313" key="2">
    <source>
        <dbReference type="Proteomes" id="UP000682782"/>
    </source>
</evidence>
<gene>
    <name evidence="1" type="ORF">JYE49_04960</name>
</gene>
<sequence length="407" mass="45277">MTITENRHARAHVDGILIALVFAMALFGIVAVCVATYSPNSSEDTSFLNHIIESSYALKQCLFVLMAPLVIGVIMAFPYDILRRRAEWFYWAAFILLSVTTIFNRAQGVKAWLDTLWGYTIQPSEFMKLAMILVLAKNFSRQDSPMSDSKSFIHIFMIVIIPGVVILLQGETGSLLVIIFMFAVMMYFANVSLKTLSVLAALAILGILAIYGYMTFTHSTDYRLARIAGWLNPEVYSSSDAYQQTMSKMTIGSGGLTGNGMFVTGAISQLNYVPADWTDFIYSTIGETWGFVGCVAVLGGYVLILLRMLYLAWFTRDKFGRMIIIGVMGMLLFHVLENIAMTLGLMPITGIPLPFLSYGGSNMMTNMGGVGLVLNATRNRSLNVSVSTPQTFYNPYRIHKRFKTKSF</sequence>
<accession>A0AC61NBQ9</accession>
<protein>
    <submittedName>
        <fullName evidence="1">Rod shape-determining protein RodA</fullName>
    </submittedName>
</protein>
<dbReference type="Proteomes" id="UP000682782">
    <property type="component" value="Chromosome"/>
</dbReference>
<reference evidence="1" key="1">
    <citation type="submission" date="2021-01" db="EMBL/GenBank/DDBJ databases">
        <title>Complete genome sequence of Clostridiales bacterium R-7.</title>
        <authorList>
            <person name="Mahoney-Kurpe S.C."/>
            <person name="Palevich N."/>
            <person name="Koike S."/>
            <person name="Moon C.D."/>
            <person name="Attwood G.T."/>
        </authorList>
    </citation>
    <scope>NUCLEOTIDE SEQUENCE</scope>
    <source>
        <strain evidence="1">R-7</strain>
    </source>
</reference>
<evidence type="ECO:0000313" key="1">
    <source>
        <dbReference type="EMBL" id="QUC68051.1"/>
    </source>
</evidence>
<proteinExistence type="predicted"/>